<evidence type="ECO:0000259" key="1">
    <source>
        <dbReference type="Pfam" id="PF04685"/>
    </source>
</evidence>
<feature type="domain" description="Glycosyl-hydrolase family 116 catalytic region" evidence="1">
    <location>
        <begin position="130"/>
        <end position="230"/>
    </location>
</feature>
<dbReference type="InterPro" id="IPR012341">
    <property type="entry name" value="6hp_glycosidase-like_sf"/>
</dbReference>
<organism evidence="2 3">
    <name type="scientific">candidate division WWE3 bacterium RBG_19FT_COMBO_53_11</name>
    <dbReference type="NCBI Taxonomy" id="1802613"/>
    <lineage>
        <taxon>Bacteria</taxon>
        <taxon>Katanobacteria</taxon>
    </lineage>
</organism>
<evidence type="ECO:0000313" key="2">
    <source>
        <dbReference type="EMBL" id="OGC44435.1"/>
    </source>
</evidence>
<accession>A0A1F4UHI7</accession>
<comment type="caution">
    <text evidence="2">The sequence shown here is derived from an EMBL/GenBank/DDBJ whole genome shotgun (WGS) entry which is preliminary data.</text>
</comment>
<sequence>MSVIDNAYEIAKRVLKSSYRENGIVAGSGQWEQVWARDSCFASLGALALGDRGVVRRNLETLLKAQAPDWQIPLRIGHDRRDLALKILGIRVPPAQKPVYLEDKLGHHARDSNPLLVICASEFAQGASADEIEFLRRNIGAFESAVRWSLENDVDDDLLIEERAFSTWADNVRKEGKVLYSNVCHCHALECLFELELAVGNWETAARYQKLHVLIKERINQEFWNGSFYTDWIDWRRTSTHFTTDGNLLAMLWGIASEDQAYLIQASMRRYRIADPVPCRTNSPRISLRDCFTPLIFLAGLTDYHNGSSWTWLGCVDAVVKHRFGQEAEAQAVLEKIAQKAVEEETFLELYDRKGRPYRKLFYRAERNFAWSAGLFVWACRELA</sequence>
<dbReference type="Pfam" id="PF04685">
    <property type="entry name" value="DUF608"/>
    <property type="match status" value="1"/>
</dbReference>
<dbReference type="PANTHER" id="PTHR34987">
    <property type="entry name" value="C, PUTATIVE (AFU_ORTHOLOGUE AFUA_3G02880)-RELATED"/>
    <property type="match status" value="1"/>
</dbReference>
<dbReference type="GO" id="GO:0005975">
    <property type="term" value="P:carbohydrate metabolic process"/>
    <property type="evidence" value="ECO:0007669"/>
    <property type="project" value="InterPro"/>
</dbReference>
<evidence type="ECO:0000313" key="3">
    <source>
        <dbReference type="Proteomes" id="UP000176583"/>
    </source>
</evidence>
<dbReference type="Proteomes" id="UP000176583">
    <property type="component" value="Unassembled WGS sequence"/>
</dbReference>
<reference evidence="2 3" key="1">
    <citation type="journal article" date="2016" name="Nat. Commun.">
        <title>Thousands of microbial genomes shed light on interconnected biogeochemical processes in an aquifer system.</title>
        <authorList>
            <person name="Anantharaman K."/>
            <person name="Brown C.T."/>
            <person name="Hug L.A."/>
            <person name="Sharon I."/>
            <person name="Castelle C.J."/>
            <person name="Probst A.J."/>
            <person name="Thomas B.C."/>
            <person name="Singh A."/>
            <person name="Wilkins M.J."/>
            <person name="Karaoz U."/>
            <person name="Brodie E.L."/>
            <person name="Williams K.H."/>
            <person name="Hubbard S.S."/>
            <person name="Banfield J.F."/>
        </authorList>
    </citation>
    <scope>NUCLEOTIDE SEQUENCE [LARGE SCALE GENOMIC DNA]</scope>
</reference>
<name>A0A1F4UHI7_UNCKA</name>
<proteinExistence type="predicted"/>
<dbReference type="STRING" id="1802613.A2V54_00235"/>
<dbReference type="AlphaFoldDB" id="A0A1F4UHI7"/>
<gene>
    <name evidence="2" type="ORF">A2V54_00235</name>
</gene>
<dbReference type="InterPro" id="IPR008928">
    <property type="entry name" value="6-hairpin_glycosidase_sf"/>
</dbReference>
<dbReference type="GO" id="GO:0004553">
    <property type="term" value="F:hydrolase activity, hydrolyzing O-glycosyl compounds"/>
    <property type="evidence" value="ECO:0007669"/>
    <property type="project" value="InterPro"/>
</dbReference>
<dbReference type="InterPro" id="IPR006775">
    <property type="entry name" value="GH116_catalytic"/>
</dbReference>
<dbReference type="EMBL" id="MEUW01000020">
    <property type="protein sequence ID" value="OGC44435.1"/>
    <property type="molecule type" value="Genomic_DNA"/>
</dbReference>
<dbReference type="SUPFAM" id="SSF48208">
    <property type="entry name" value="Six-hairpin glycosidases"/>
    <property type="match status" value="1"/>
</dbReference>
<dbReference type="PANTHER" id="PTHR34987:SF4">
    <property type="entry name" value="ALPHA-L-RHAMNOSIDASE C-TERMINAL DOMAIN-CONTAINING PROTEIN"/>
    <property type="match status" value="1"/>
</dbReference>
<dbReference type="Gene3D" id="1.50.10.10">
    <property type="match status" value="1"/>
</dbReference>
<protein>
    <recommendedName>
        <fullName evidence="1">Glycosyl-hydrolase family 116 catalytic region domain-containing protein</fullName>
    </recommendedName>
</protein>